<dbReference type="Ensembl" id="ENSNVIT00000026261.1">
    <property type="protein sequence ID" value="ENSNVIP00000022571.1"/>
    <property type="gene ID" value="ENSNVIG00000017596.1"/>
</dbReference>
<dbReference type="Proteomes" id="UP000694425">
    <property type="component" value="Unplaced"/>
</dbReference>
<reference evidence="1" key="1">
    <citation type="submission" date="2025-08" db="UniProtKB">
        <authorList>
            <consortium name="Ensembl"/>
        </authorList>
    </citation>
    <scope>IDENTIFICATION</scope>
</reference>
<sequence>MSQPPLLPASAETRKFTRALSKPGTAAELRQSVSEVVRGSVLLVSAGPRTVGGTLPPPASSHCSPMSVRKPQQVHLPQKFWFGFNLGGYKEAPLILAGGRTATKPGVGIPWSVHPCLDGSIALLCL</sequence>
<evidence type="ECO:0000313" key="1">
    <source>
        <dbReference type="Ensembl" id="ENSNVIP00000022571.1"/>
    </source>
</evidence>
<proteinExistence type="predicted"/>
<accession>A0A8C7ETU9</accession>
<organism evidence="1 2">
    <name type="scientific">Neovison vison</name>
    <name type="common">American mink</name>
    <name type="synonym">Mustela vison</name>
    <dbReference type="NCBI Taxonomy" id="452646"/>
    <lineage>
        <taxon>Eukaryota</taxon>
        <taxon>Metazoa</taxon>
        <taxon>Chordata</taxon>
        <taxon>Craniata</taxon>
        <taxon>Vertebrata</taxon>
        <taxon>Euteleostomi</taxon>
        <taxon>Mammalia</taxon>
        <taxon>Eutheria</taxon>
        <taxon>Laurasiatheria</taxon>
        <taxon>Carnivora</taxon>
        <taxon>Caniformia</taxon>
        <taxon>Musteloidea</taxon>
        <taxon>Mustelidae</taxon>
        <taxon>Mustelinae</taxon>
        <taxon>Neogale</taxon>
    </lineage>
</organism>
<evidence type="ECO:0000313" key="2">
    <source>
        <dbReference type="Proteomes" id="UP000694425"/>
    </source>
</evidence>
<dbReference type="AlphaFoldDB" id="A0A8C7ETU9"/>
<reference evidence="1" key="2">
    <citation type="submission" date="2025-09" db="UniProtKB">
        <authorList>
            <consortium name="Ensembl"/>
        </authorList>
    </citation>
    <scope>IDENTIFICATION</scope>
</reference>
<protein>
    <submittedName>
        <fullName evidence="1">Uncharacterized protein</fullName>
    </submittedName>
</protein>
<dbReference type="GeneTree" id="ENSGT00960000187430"/>
<keyword evidence="2" id="KW-1185">Reference proteome</keyword>
<name>A0A8C7ETU9_NEOVI</name>